<dbReference type="EMBL" id="FOAW01000003">
    <property type="protein sequence ID" value="SEK66954.1"/>
    <property type="molecule type" value="Genomic_DNA"/>
</dbReference>
<proteinExistence type="inferred from homology"/>
<keyword evidence="2" id="KW-0560">Oxidoreductase</keyword>
<comment type="similarity">
    <text evidence="1">Belongs to the short-chain dehydrogenases/reductases (SDR) family.</text>
</comment>
<name>A0A1H7IXM4_9NOCA</name>
<evidence type="ECO:0000313" key="4">
    <source>
        <dbReference type="Proteomes" id="UP000198677"/>
    </source>
</evidence>
<evidence type="ECO:0000256" key="2">
    <source>
        <dbReference type="ARBA" id="ARBA00023002"/>
    </source>
</evidence>
<dbReference type="SUPFAM" id="SSF51735">
    <property type="entry name" value="NAD(P)-binding Rossmann-fold domains"/>
    <property type="match status" value="1"/>
</dbReference>
<keyword evidence="4" id="KW-1185">Reference proteome</keyword>
<dbReference type="AlphaFoldDB" id="A0A1H7IXM4"/>
<dbReference type="PANTHER" id="PTHR44196:SF1">
    <property type="entry name" value="DEHYDROGENASE_REDUCTASE SDR FAMILY MEMBER 7B"/>
    <property type="match status" value="1"/>
</dbReference>
<reference evidence="4" key="1">
    <citation type="submission" date="2016-10" db="EMBL/GenBank/DDBJ databases">
        <authorList>
            <person name="Varghese N."/>
            <person name="Submissions S."/>
        </authorList>
    </citation>
    <scope>NUCLEOTIDE SEQUENCE [LARGE SCALE GENOMIC DNA]</scope>
    <source>
        <strain evidence="4">DSM 44675</strain>
    </source>
</reference>
<accession>A0A1H7IXM4</accession>
<evidence type="ECO:0000313" key="3">
    <source>
        <dbReference type="EMBL" id="SEK66954.1"/>
    </source>
</evidence>
<dbReference type="CDD" id="cd05233">
    <property type="entry name" value="SDR_c"/>
    <property type="match status" value="1"/>
</dbReference>
<dbReference type="Proteomes" id="UP000198677">
    <property type="component" value="Unassembled WGS sequence"/>
</dbReference>
<dbReference type="Pfam" id="PF00106">
    <property type="entry name" value="adh_short"/>
    <property type="match status" value="1"/>
</dbReference>
<dbReference type="PANTHER" id="PTHR44196">
    <property type="entry name" value="DEHYDROGENASE/REDUCTASE SDR FAMILY MEMBER 7B"/>
    <property type="match status" value="1"/>
</dbReference>
<protein>
    <submittedName>
        <fullName evidence="3">Short-chain dehydrogenase</fullName>
    </submittedName>
</protein>
<dbReference type="PRINTS" id="PR00081">
    <property type="entry name" value="GDHRDH"/>
</dbReference>
<dbReference type="InterPro" id="IPR036291">
    <property type="entry name" value="NAD(P)-bd_dom_sf"/>
</dbReference>
<dbReference type="InterPro" id="IPR002347">
    <property type="entry name" value="SDR_fam"/>
</dbReference>
<dbReference type="Gene3D" id="3.40.50.720">
    <property type="entry name" value="NAD(P)-binding Rossmann-like Domain"/>
    <property type="match status" value="1"/>
</dbReference>
<dbReference type="GO" id="GO:0016020">
    <property type="term" value="C:membrane"/>
    <property type="evidence" value="ECO:0007669"/>
    <property type="project" value="TreeGrafter"/>
</dbReference>
<gene>
    <name evidence="3" type="ORF">SAMN05444583_10322</name>
</gene>
<dbReference type="GO" id="GO:0016491">
    <property type="term" value="F:oxidoreductase activity"/>
    <property type="evidence" value="ECO:0007669"/>
    <property type="project" value="UniProtKB-KW"/>
</dbReference>
<organism evidence="3 4">
    <name type="scientific">Rhodococcus maanshanensis</name>
    <dbReference type="NCBI Taxonomy" id="183556"/>
    <lineage>
        <taxon>Bacteria</taxon>
        <taxon>Bacillati</taxon>
        <taxon>Actinomycetota</taxon>
        <taxon>Actinomycetes</taxon>
        <taxon>Mycobacteriales</taxon>
        <taxon>Nocardiaceae</taxon>
        <taxon>Rhodococcus</taxon>
    </lineage>
</organism>
<sequence>MWNAMARSLEEGLAGRRVLITGAARSIGAALAKRLHAHGAKVGLLGLERELLEQVATACGNAPWRYCDVRDHTQVDAAVAGIVDELGGLDVVIANAGVGAQLPMLGGDPAVMQRIVDVNLMGTYYTLRAAGEHIGHRDGYALIITSGAVGAQLPLLGAYSATAAAAEALGNTLRVEMRHLGTRVGVGYLGEIDTDMISIGFDTAAADKIKWSGMFTAMSPLEVAITAFEKGIARRRKRIYAPGWVGGLLHCRMAAQRIVELRPQPHMAQALAIARTEHTRYTTVQPELPLRLSDSAR</sequence>
<evidence type="ECO:0000256" key="1">
    <source>
        <dbReference type="ARBA" id="ARBA00006484"/>
    </source>
</evidence>